<evidence type="ECO:0000313" key="3">
    <source>
        <dbReference type="EMBL" id="BDU71458.1"/>
    </source>
</evidence>
<feature type="domain" description="NodB homology" evidence="2">
    <location>
        <begin position="65"/>
        <end position="248"/>
    </location>
</feature>
<proteinExistence type="predicted"/>
<dbReference type="Pfam" id="PF01522">
    <property type="entry name" value="Polysacc_deac_1"/>
    <property type="match status" value="1"/>
</dbReference>
<dbReference type="GO" id="GO:0005975">
    <property type="term" value="P:carbohydrate metabolic process"/>
    <property type="evidence" value="ECO:0007669"/>
    <property type="project" value="InterPro"/>
</dbReference>
<feature type="transmembrane region" description="Helical" evidence="1">
    <location>
        <begin position="7"/>
        <end position="25"/>
    </location>
</feature>
<dbReference type="KEGG" id="msil:METEAL_06320"/>
<gene>
    <name evidence="3" type="ORF">METEAL_06320</name>
</gene>
<dbReference type="PANTHER" id="PTHR10587:SF137">
    <property type="entry name" value="4-DEOXY-4-FORMAMIDO-L-ARABINOSE-PHOSPHOUNDECAPRENOL DEFORMYLASE ARND-RELATED"/>
    <property type="match status" value="1"/>
</dbReference>
<dbReference type="PANTHER" id="PTHR10587">
    <property type="entry name" value="GLYCOSYL TRANSFERASE-RELATED"/>
    <property type="match status" value="1"/>
</dbReference>
<dbReference type="EMBL" id="AP027080">
    <property type="protein sequence ID" value="BDU71458.1"/>
    <property type="molecule type" value="Genomic_DNA"/>
</dbReference>
<evidence type="ECO:0000256" key="1">
    <source>
        <dbReference type="SAM" id="Phobius"/>
    </source>
</evidence>
<dbReference type="InterPro" id="IPR041698">
    <property type="entry name" value="Methyltransf_25"/>
</dbReference>
<organism evidence="3 4">
    <name type="scientific">Mesoterricola silvestris</name>
    <dbReference type="NCBI Taxonomy" id="2927979"/>
    <lineage>
        <taxon>Bacteria</taxon>
        <taxon>Pseudomonadati</taxon>
        <taxon>Acidobacteriota</taxon>
        <taxon>Holophagae</taxon>
        <taxon>Holophagales</taxon>
        <taxon>Holophagaceae</taxon>
        <taxon>Mesoterricola</taxon>
    </lineage>
</organism>
<dbReference type="InterPro" id="IPR011330">
    <property type="entry name" value="Glyco_hydro/deAcase_b/a-brl"/>
</dbReference>
<accession>A0AA48GW70</accession>
<protein>
    <recommendedName>
        <fullName evidence="2">NodB homology domain-containing protein</fullName>
    </recommendedName>
</protein>
<name>A0AA48GW70_9BACT</name>
<sequence length="483" mass="53643">MRFPLSVAHLTALTAFQLAFLLLFVDPRLAAVPLALFVLLCGVAPFMTRFGFFLPILSRGSRKVPRVALSFDDGPDPEVTPAVLDLLDRHGLKAAFFLVAAKAEANPGLVREILARGHEIGSHSWHHFPMLMLRSRRVLREEVGRAQEIFKGFGILPRAFRPPVGITSSRLWPVLLDHGMFCVNFSCRALDQGNRRVPGLARRILGKVRPGDLILLHDVRPSRSTLDRLLAEFEELLGGLRERNLEVVSPSALLGRAIMGRRLEVQGAAESFYDDLADTYDEEQFGTPVALSRNLELELFRKRVPALLQGTGTVLEVGAGTGIFTLELARRCGEVHAVDLSGNMLRHLELKAGAAGIANIRTMEGDAEALDFQGPYAAVFSFLVFEYFQDLPGFFRRLAPHLEPGAPVYFFTARTSFLRFWTQLGNALRQGIWLRSRSRREVAALLRDAGIDPVRIEGHLLKAFGRGGMILEVEGRRRGPSRG</sequence>
<dbReference type="Gene3D" id="3.40.50.150">
    <property type="entry name" value="Vaccinia Virus protein VP39"/>
    <property type="match status" value="1"/>
</dbReference>
<dbReference type="AlphaFoldDB" id="A0AA48GW70"/>
<keyword evidence="1" id="KW-1133">Transmembrane helix</keyword>
<evidence type="ECO:0000259" key="2">
    <source>
        <dbReference type="PROSITE" id="PS51677"/>
    </source>
</evidence>
<dbReference type="SUPFAM" id="SSF88713">
    <property type="entry name" value="Glycoside hydrolase/deacetylase"/>
    <property type="match status" value="1"/>
</dbReference>
<dbReference type="PROSITE" id="PS51677">
    <property type="entry name" value="NODB"/>
    <property type="match status" value="1"/>
</dbReference>
<dbReference type="Pfam" id="PF13649">
    <property type="entry name" value="Methyltransf_25"/>
    <property type="match status" value="1"/>
</dbReference>
<dbReference type="SUPFAM" id="SSF53335">
    <property type="entry name" value="S-adenosyl-L-methionine-dependent methyltransferases"/>
    <property type="match status" value="1"/>
</dbReference>
<dbReference type="InterPro" id="IPR050248">
    <property type="entry name" value="Polysacc_deacetylase_ArnD"/>
</dbReference>
<evidence type="ECO:0000313" key="4">
    <source>
        <dbReference type="Proteomes" id="UP001238179"/>
    </source>
</evidence>
<dbReference type="CDD" id="cd02440">
    <property type="entry name" value="AdoMet_MTases"/>
    <property type="match status" value="1"/>
</dbReference>
<keyword evidence="1" id="KW-0472">Membrane</keyword>
<feature type="transmembrane region" description="Helical" evidence="1">
    <location>
        <begin position="31"/>
        <end position="57"/>
    </location>
</feature>
<dbReference type="GO" id="GO:0016810">
    <property type="term" value="F:hydrolase activity, acting on carbon-nitrogen (but not peptide) bonds"/>
    <property type="evidence" value="ECO:0007669"/>
    <property type="project" value="InterPro"/>
</dbReference>
<reference evidence="4" key="1">
    <citation type="journal article" date="2023" name="Int. J. Syst. Evol. Microbiol.">
        <title>Mesoterricola silvestris gen. nov., sp. nov., Mesoterricola sediminis sp. nov., Geothrix oryzae sp. nov., Geothrix edaphica sp. nov., Geothrix rubra sp. nov., and Geothrix limicola sp. nov., six novel members of Acidobacteriota isolated from soils.</title>
        <authorList>
            <person name="Itoh H."/>
            <person name="Sugisawa Y."/>
            <person name="Mise K."/>
            <person name="Xu Z."/>
            <person name="Kuniyasu M."/>
            <person name="Ushijima N."/>
            <person name="Kawano K."/>
            <person name="Kobayashi E."/>
            <person name="Shiratori Y."/>
            <person name="Masuda Y."/>
            <person name="Senoo K."/>
        </authorList>
    </citation>
    <scope>NUCLEOTIDE SEQUENCE [LARGE SCALE GENOMIC DNA]</scope>
    <source>
        <strain evidence="4">W79</strain>
    </source>
</reference>
<dbReference type="RefSeq" id="WP_316414348.1">
    <property type="nucleotide sequence ID" value="NZ_AP027080.1"/>
</dbReference>
<dbReference type="Proteomes" id="UP001238179">
    <property type="component" value="Chromosome"/>
</dbReference>
<dbReference type="CDD" id="cd10917">
    <property type="entry name" value="CE4_NodB_like_6s_7s"/>
    <property type="match status" value="1"/>
</dbReference>
<dbReference type="InterPro" id="IPR002509">
    <property type="entry name" value="NODB_dom"/>
</dbReference>
<keyword evidence="1" id="KW-0812">Transmembrane</keyword>
<dbReference type="Gene3D" id="3.20.20.370">
    <property type="entry name" value="Glycoside hydrolase/deacetylase"/>
    <property type="match status" value="1"/>
</dbReference>
<keyword evidence="4" id="KW-1185">Reference proteome</keyword>
<dbReference type="InterPro" id="IPR029063">
    <property type="entry name" value="SAM-dependent_MTases_sf"/>
</dbReference>